<feature type="region of interest" description="Disordered" evidence="1">
    <location>
        <begin position="252"/>
        <end position="294"/>
    </location>
</feature>
<evidence type="ECO:0000256" key="1">
    <source>
        <dbReference type="SAM" id="MobiDB-lite"/>
    </source>
</evidence>
<evidence type="ECO:0000313" key="2">
    <source>
        <dbReference type="EMBL" id="KAF6839515.1"/>
    </source>
</evidence>
<proteinExistence type="predicted"/>
<dbReference type="EMBL" id="WIGM01000112">
    <property type="protein sequence ID" value="KAF6839515.1"/>
    <property type="molecule type" value="Genomic_DNA"/>
</dbReference>
<organism evidence="2 3">
    <name type="scientific">Colletotrichum musicola</name>
    <dbReference type="NCBI Taxonomy" id="2175873"/>
    <lineage>
        <taxon>Eukaryota</taxon>
        <taxon>Fungi</taxon>
        <taxon>Dikarya</taxon>
        <taxon>Ascomycota</taxon>
        <taxon>Pezizomycotina</taxon>
        <taxon>Sordariomycetes</taxon>
        <taxon>Hypocreomycetidae</taxon>
        <taxon>Glomerellales</taxon>
        <taxon>Glomerellaceae</taxon>
        <taxon>Colletotrichum</taxon>
        <taxon>Colletotrichum orchidearum species complex</taxon>
    </lineage>
</organism>
<feature type="region of interest" description="Disordered" evidence="1">
    <location>
        <begin position="201"/>
        <end position="231"/>
    </location>
</feature>
<feature type="region of interest" description="Disordered" evidence="1">
    <location>
        <begin position="75"/>
        <end position="145"/>
    </location>
</feature>
<dbReference type="Proteomes" id="UP000639643">
    <property type="component" value="Unassembled WGS sequence"/>
</dbReference>
<comment type="caution">
    <text evidence="2">The sequence shown here is derived from an EMBL/GenBank/DDBJ whole genome shotgun (WGS) entry which is preliminary data.</text>
</comment>
<name>A0A8H6KXS2_9PEZI</name>
<evidence type="ECO:0000313" key="3">
    <source>
        <dbReference type="Proteomes" id="UP000639643"/>
    </source>
</evidence>
<sequence length="339" mass="36439">MTSLKGTRDEGMKGGITHHPSKHTALVAISVDKLLCAGWRGGFFSVGRWEVATAHVTGDGDSLCRHGWIKGQETLFDARGGQRERERDSDQTGLGDDPYDRDTASALTLEEEGGGSGAVTPSSRQHVSSHREITGESAASCGFRPLHDAMPRHATIARPDRSRCPRLEVATPVFSRLSRPCTTCTPSSPVTCPVGSRVPGDNGGNVVQEDGICEPSLRPGRSRRGASVPFHPDLDPMRVNVLLLRHDRCVAGSKSGGRRKTQRVLDSAEPVSSPSRGLGGLVHSRREDEEQDGSKAVEVTNYWGIWRFGAICDASPLRIRGKGSFPGQGNLTSSLVLVF</sequence>
<feature type="compositionally biased region" description="Basic and acidic residues" evidence="1">
    <location>
        <begin position="80"/>
        <end position="90"/>
    </location>
</feature>
<dbReference type="AlphaFoldDB" id="A0A8H6KXS2"/>
<gene>
    <name evidence="2" type="ORF">CMUS01_04225</name>
</gene>
<feature type="compositionally biased region" description="Basic and acidic residues" evidence="1">
    <location>
        <begin position="284"/>
        <end position="294"/>
    </location>
</feature>
<reference evidence="2" key="1">
    <citation type="journal article" date="2020" name="Phytopathology">
        <title>Genome Sequence Resources of Colletotrichum truncatum, C. plurivorum, C. musicola, and C. sojae: Four Species Pathogenic to Soybean (Glycine max).</title>
        <authorList>
            <person name="Rogerio F."/>
            <person name="Boufleur T.R."/>
            <person name="Ciampi-Guillardi M."/>
            <person name="Sukno S.A."/>
            <person name="Thon M.R."/>
            <person name="Massola Junior N.S."/>
            <person name="Baroncelli R."/>
        </authorList>
    </citation>
    <scope>NUCLEOTIDE SEQUENCE</scope>
    <source>
        <strain evidence="2">LFN0074</strain>
    </source>
</reference>
<accession>A0A8H6KXS2</accession>
<keyword evidence="3" id="KW-1185">Reference proteome</keyword>
<protein>
    <submittedName>
        <fullName evidence="2">Uncharacterized protein</fullName>
    </submittedName>
</protein>